<evidence type="ECO:0000259" key="3">
    <source>
        <dbReference type="PROSITE" id="PS51186"/>
    </source>
</evidence>
<reference evidence="4 5" key="1">
    <citation type="submission" date="2021-01" db="EMBL/GenBank/DDBJ databases">
        <title>Whole genome shotgun sequence of Asanoa siamensis NBRC 107932.</title>
        <authorList>
            <person name="Komaki H."/>
            <person name="Tamura T."/>
        </authorList>
    </citation>
    <scope>NUCLEOTIDE SEQUENCE [LARGE SCALE GENOMIC DNA]</scope>
    <source>
        <strain evidence="4 5">NBRC 107932</strain>
    </source>
</reference>
<protein>
    <submittedName>
        <fullName evidence="4">GCN5 family N-acetyltransferase</fullName>
    </submittedName>
</protein>
<name>A0ABQ4CIN6_9ACTN</name>
<evidence type="ECO:0000313" key="4">
    <source>
        <dbReference type="EMBL" id="GIF71159.1"/>
    </source>
</evidence>
<proteinExistence type="predicted"/>
<keyword evidence="5" id="KW-1185">Reference proteome</keyword>
<dbReference type="CDD" id="cd04301">
    <property type="entry name" value="NAT_SF"/>
    <property type="match status" value="1"/>
</dbReference>
<dbReference type="PANTHER" id="PTHR43800:SF1">
    <property type="entry name" value="PEPTIDYL-LYSINE N-ACETYLTRANSFERASE YJAB"/>
    <property type="match status" value="1"/>
</dbReference>
<evidence type="ECO:0000256" key="1">
    <source>
        <dbReference type="ARBA" id="ARBA00022679"/>
    </source>
</evidence>
<dbReference type="InterPro" id="IPR016181">
    <property type="entry name" value="Acyl_CoA_acyltransferase"/>
</dbReference>
<dbReference type="EMBL" id="BONE01000003">
    <property type="protein sequence ID" value="GIF71159.1"/>
    <property type="molecule type" value="Genomic_DNA"/>
</dbReference>
<gene>
    <name evidence="4" type="ORF">Asi02nite_06770</name>
</gene>
<evidence type="ECO:0000313" key="5">
    <source>
        <dbReference type="Proteomes" id="UP000604117"/>
    </source>
</evidence>
<sequence>MLIRRARPDDFPTLQNIERAAGEMFRDIGMPEIADDDPPDLADLARHHQANTAWVAVTTTDHPVAYLIADPVDGNLHLEQITVHPHHARQGIGRQLIDHAAEAAREANQPALTLTTFRDVPWNAPYYERCGFETLQDHEITPGLRDIQTREAAHGLDRWPRVAMRRQLGQATQED</sequence>
<dbReference type="RefSeq" id="WP_239126435.1">
    <property type="nucleotide sequence ID" value="NZ_BONE01000003.1"/>
</dbReference>
<dbReference type="Proteomes" id="UP000604117">
    <property type="component" value="Unassembled WGS sequence"/>
</dbReference>
<comment type="caution">
    <text evidence="4">The sequence shown here is derived from an EMBL/GenBank/DDBJ whole genome shotgun (WGS) entry which is preliminary data.</text>
</comment>
<dbReference type="Gene3D" id="3.40.630.30">
    <property type="match status" value="1"/>
</dbReference>
<dbReference type="Pfam" id="PF00583">
    <property type="entry name" value="Acetyltransf_1"/>
    <property type="match status" value="1"/>
</dbReference>
<organism evidence="4 5">
    <name type="scientific">Asanoa siamensis</name>
    <dbReference type="NCBI Taxonomy" id="926357"/>
    <lineage>
        <taxon>Bacteria</taxon>
        <taxon>Bacillati</taxon>
        <taxon>Actinomycetota</taxon>
        <taxon>Actinomycetes</taxon>
        <taxon>Micromonosporales</taxon>
        <taxon>Micromonosporaceae</taxon>
        <taxon>Asanoa</taxon>
    </lineage>
</organism>
<keyword evidence="1" id="KW-0808">Transferase</keyword>
<dbReference type="InterPro" id="IPR000182">
    <property type="entry name" value="GNAT_dom"/>
</dbReference>
<keyword evidence="2" id="KW-0012">Acyltransferase</keyword>
<dbReference type="PANTHER" id="PTHR43800">
    <property type="entry name" value="PEPTIDYL-LYSINE N-ACETYLTRANSFERASE YJAB"/>
    <property type="match status" value="1"/>
</dbReference>
<dbReference type="PROSITE" id="PS51186">
    <property type="entry name" value="GNAT"/>
    <property type="match status" value="1"/>
</dbReference>
<dbReference type="SUPFAM" id="SSF55729">
    <property type="entry name" value="Acyl-CoA N-acyltransferases (Nat)"/>
    <property type="match status" value="1"/>
</dbReference>
<evidence type="ECO:0000256" key="2">
    <source>
        <dbReference type="ARBA" id="ARBA00023315"/>
    </source>
</evidence>
<accession>A0ABQ4CIN6</accession>
<feature type="domain" description="N-acetyltransferase" evidence="3">
    <location>
        <begin position="1"/>
        <end position="151"/>
    </location>
</feature>